<keyword evidence="3 4" id="KW-1133">Transmembrane helix</keyword>
<proteinExistence type="predicted"/>
<gene>
    <name evidence="5" type="ORF">GNI_135650</name>
</gene>
<organism evidence="5 6">
    <name type="scientific">Gregarina niphandrodes</name>
    <name type="common">Septate eugregarine</name>
    <dbReference type="NCBI Taxonomy" id="110365"/>
    <lineage>
        <taxon>Eukaryota</taxon>
        <taxon>Sar</taxon>
        <taxon>Alveolata</taxon>
        <taxon>Apicomplexa</taxon>
        <taxon>Conoidasida</taxon>
        <taxon>Gregarinasina</taxon>
        <taxon>Eugregarinorida</taxon>
        <taxon>Gregarinidae</taxon>
        <taxon>Gregarina</taxon>
    </lineage>
</organism>
<keyword evidence="6" id="KW-1185">Reference proteome</keyword>
<keyword evidence="2 4" id="KW-0812">Transmembrane</keyword>
<dbReference type="PANTHER" id="PTHR21461:SF69">
    <property type="entry name" value="GLYCOSYLTRANSFERASE FAMILY 92 PROTEIN"/>
    <property type="match status" value="1"/>
</dbReference>
<dbReference type="Proteomes" id="UP000019763">
    <property type="component" value="Unassembled WGS sequence"/>
</dbReference>
<feature type="transmembrane region" description="Helical" evidence="4">
    <location>
        <begin position="12"/>
        <end position="31"/>
    </location>
</feature>
<comment type="subcellular location">
    <subcellularLocation>
        <location evidence="1">Membrane</location>
        <topology evidence="1">Single-pass membrane protein</topology>
    </subcellularLocation>
</comment>
<reference evidence="5" key="1">
    <citation type="submission" date="2013-12" db="EMBL/GenBank/DDBJ databases">
        <authorList>
            <person name="Omoto C.K."/>
            <person name="Sibley D."/>
            <person name="Venepally P."/>
            <person name="Hadjithomas M."/>
            <person name="Karamycheva S."/>
            <person name="Brunk B."/>
            <person name="Roos D."/>
            <person name="Caler E."/>
            <person name="Lorenzi H."/>
        </authorList>
    </citation>
    <scope>NUCLEOTIDE SEQUENCE</scope>
</reference>
<dbReference type="GO" id="GO:0016020">
    <property type="term" value="C:membrane"/>
    <property type="evidence" value="ECO:0007669"/>
    <property type="project" value="UniProtKB-SubCell"/>
</dbReference>
<dbReference type="OrthoDB" id="410403at2759"/>
<dbReference type="GO" id="GO:0016757">
    <property type="term" value="F:glycosyltransferase activity"/>
    <property type="evidence" value="ECO:0007669"/>
    <property type="project" value="TreeGrafter"/>
</dbReference>
<sequence>MGRQELRRWRLQWFGVVGVVGVLFVFSYWTLRAQREGLSAINEKIFMGAHIGGVARFGVGRSVTSRVRVPIMSFDTGFRSFVEPDDGKLERLASGVPAVDGQPMLPGECDAVNLLASGASAATALSASGTGKIGYRPRYRLIAVAKVGNEMPYILEWLDFHIHQGFDHFVLYIDDSPFDIGSNYLQTLRLLPEYYAQLGYPGDLIEVKTIGGSLGGDGTGGVVEGLFDSKMNYHRLTQQTLIKHAFEKYKHDTEWIMHFDVDEFIHPIPLLQTNMSETSTAGDNDGADNDVLGSEEWLRRYPQDQGLSEWQMKLRAVEREGRRFDPRRYGDGRGKLSGDEWTLARYLQNLYVDPNSFVAESYQMGYLSGIYVFSAPFGIGDAYWFSPIVNLVRNEANGQLELLYAPSVPAGDLGDDTTPQGDIEADARRMNAFINYLTGLEQLDDSDPKKLQPLLSFYEAFKNTTFDHPQWQGYPFQLLRQTHKTLSAFNGDSIVEAAKHHVNIWPECKPMLET</sequence>
<keyword evidence="4" id="KW-0472">Membrane</keyword>
<evidence type="ECO:0000256" key="4">
    <source>
        <dbReference type="SAM" id="Phobius"/>
    </source>
</evidence>
<accession>A0A023B0X3</accession>
<dbReference type="PANTHER" id="PTHR21461">
    <property type="entry name" value="GLYCOSYLTRANSFERASE FAMILY 92 PROTEIN"/>
    <property type="match status" value="1"/>
</dbReference>
<name>A0A023B0X3_GRENI</name>
<dbReference type="Pfam" id="PF13704">
    <property type="entry name" value="Glyco_tranf_2_4"/>
    <property type="match status" value="1"/>
</dbReference>
<comment type="caution">
    <text evidence="5">The sequence shown here is derived from an EMBL/GenBank/DDBJ whole genome shotgun (WGS) entry which is preliminary data.</text>
</comment>
<dbReference type="EMBL" id="AFNH02001004">
    <property type="protein sequence ID" value="EZG46013.1"/>
    <property type="molecule type" value="Genomic_DNA"/>
</dbReference>
<evidence type="ECO:0000256" key="2">
    <source>
        <dbReference type="ARBA" id="ARBA00022692"/>
    </source>
</evidence>
<evidence type="ECO:0000256" key="3">
    <source>
        <dbReference type="ARBA" id="ARBA00022989"/>
    </source>
</evidence>
<evidence type="ECO:0000256" key="1">
    <source>
        <dbReference type="ARBA" id="ARBA00004167"/>
    </source>
</evidence>
<evidence type="ECO:0000313" key="5">
    <source>
        <dbReference type="EMBL" id="EZG46013.1"/>
    </source>
</evidence>
<dbReference type="GO" id="GO:0005737">
    <property type="term" value="C:cytoplasm"/>
    <property type="evidence" value="ECO:0007669"/>
    <property type="project" value="TreeGrafter"/>
</dbReference>
<protein>
    <submittedName>
        <fullName evidence="5">Glycosyltransferase family 2 protein</fullName>
    </submittedName>
</protein>
<evidence type="ECO:0000313" key="6">
    <source>
        <dbReference type="Proteomes" id="UP000019763"/>
    </source>
</evidence>
<dbReference type="RefSeq" id="XP_011132387.1">
    <property type="nucleotide sequence ID" value="XM_011134085.1"/>
</dbReference>
<dbReference type="GeneID" id="22914811"/>
<dbReference type="AlphaFoldDB" id="A0A023B0X3"/>
<dbReference type="VEuPathDB" id="CryptoDB:GNI_135650"/>